<feature type="non-terminal residue" evidence="2">
    <location>
        <position position="1"/>
    </location>
</feature>
<reference evidence="2" key="1">
    <citation type="journal article" date="2015" name="Nature">
        <title>Complex archaea that bridge the gap between prokaryotes and eukaryotes.</title>
        <authorList>
            <person name="Spang A."/>
            <person name="Saw J.H."/>
            <person name="Jorgensen S.L."/>
            <person name="Zaremba-Niedzwiedzka K."/>
            <person name="Martijn J."/>
            <person name="Lind A.E."/>
            <person name="van Eijk R."/>
            <person name="Schleper C."/>
            <person name="Guy L."/>
            <person name="Ettema T.J."/>
        </authorList>
    </citation>
    <scope>NUCLEOTIDE SEQUENCE</scope>
</reference>
<evidence type="ECO:0000313" key="2">
    <source>
        <dbReference type="EMBL" id="KKM20735.1"/>
    </source>
</evidence>
<gene>
    <name evidence="2" type="ORF">LCGC14_1642390</name>
</gene>
<accession>A0A0F9KYY2</accession>
<name>A0A0F9KYY2_9ZZZZ</name>
<evidence type="ECO:0000256" key="1">
    <source>
        <dbReference type="SAM" id="MobiDB-lite"/>
    </source>
</evidence>
<dbReference type="EMBL" id="LAZR01013704">
    <property type="protein sequence ID" value="KKM20735.1"/>
    <property type="molecule type" value="Genomic_DNA"/>
</dbReference>
<protein>
    <submittedName>
        <fullName evidence="2">Uncharacterized protein</fullName>
    </submittedName>
</protein>
<sequence>HITCGKRECTRWASDERQAEREEAHDRLDRDMGW</sequence>
<comment type="caution">
    <text evidence="2">The sequence shown here is derived from an EMBL/GenBank/DDBJ whole genome shotgun (WGS) entry which is preliminary data.</text>
</comment>
<proteinExistence type="predicted"/>
<feature type="region of interest" description="Disordered" evidence="1">
    <location>
        <begin position="14"/>
        <end position="34"/>
    </location>
</feature>
<dbReference type="AlphaFoldDB" id="A0A0F9KYY2"/>
<organism evidence="2">
    <name type="scientific">marine sediment metagenome</name>
    <dbReference type="NCBI Taxonomy" id="412755"/>
    <lineage>
        <taxon>unclassified sequences</taxon>
        <taxon>metagenomes</taxon>
        <taxon>ecological metagenomes</taxon>
    </lineage>
</organism>